<keyword evidence="3" id="KW-0808">Transferase</keyword>
<dbReference type="Proteomes" id="UP000665561">
    <property type="component" value="Unassembled WGS sequence"/>
</dbReference>
<keyword evidence="9" id="KW-0010">Activator</keyword>
<evidence type="ECO:0000259" key="12">
    <source>
        <dbReference type="PROSITE" id="PS01124"/>
    </source>
</evidence>
<evidence type="ECO:0000256" key="5">
    <source>
        <dbReference type="ARBA" id="ARBA00022763"/>
    </source>
</evidence>
<dbReference type="InterPro" id="IPR018062">
    <property type="entry name" value="HTH_AraC-typ_CS"/>
</dbReference>
<dbReference type="PRINTS" id="PR00032">
    <property type="entry name" value="HTHARAC"/>
</dbReference>
<reference evidence="13 14" key="1">
    <citation type="submission" date="2020-01" db="EMBL/GenBank/DDBJ databases">
        <title>Paenibacillus soybeanensis sp. nov. isolated from the nodules of soybean (Glycine max(L.) Merr).</title>
        <authorList>
            <person name="Wang H."/>
        </authorList>
    </citation>
    <scope>NUCLEOTIDE SEQUENCE [LARGE SCALE GENOMIC DNA]</scope>
    <source>
        <strain evidence="13 14">T1</strain>
    </source>
</reference>
<evidence type="ECO:0000256" key="8">
    <source>
        <dbReference type="ARBA" id="ARBA00023125"/>
    </source>
</evidence>
<keyword evidence="8" id="KW-0238">DNA-binding</keyword>
<keyword evidence="4" id="KW-0479">Metal-binding</keyword>
<keyword evidence="6" id="KW-0862">Zinc</keyword>
<dbReference type="PIRSF" id="PIRSF000408">
    <property type="entry name" value="Alkyltransferas_AdaA"/>
    <property type="match status" value="1"/>
</dbReference>
<dbReference type="PANTHER" id="PTHR43280:SF28">
    <property type="entry name" value="HTH-TYPE TRANSCRIPTIONAL ACTIVATOR RHAS"/>
    <property type="match status" value="1"/>
</dbReference>
<dbReference type="PANTHER" id="PTHR43280">
    <property type="entry name" value="ARAC-FAMILY TRANSCRIPTIONAL REGULATOR"/>
    <property type="match status" value="1"/>
</dbReference>
<keyword evidence="11" id="KW-0234">DNA repair</keyword>
<dbReference type="PROSITE" id="PS01124">
    <property type="entry name" value="HTH_ARAC_FAMILY_2"/>
    <property type="match status" value="1"/>
</dbReference>
<keyword evidence="14" id="KW-1185">Reference proteome</keyword>
<evidence type="ECO:0000256" key="9">
    <source>
        <dbReference type="ARBA" id="ARBA00023159"/>
    </source>
</evidence>
<evidence type="ECO:0000313" key="13">
    <source>
        <dbReference type="EMBL" id="NBD23394.1"/>
    </source>
</evidence>
<evidence type="ECO:0000256" key="4">
    <source>
        <dbReference type="ARBA" id="ARBA00022723"/>
    </source>
</evidence>
<dbReference type="SUPFAM" id="SSF46689">
    <property type="entry name" value="Homeodomain-like"/>
    <property type="match status" value="2"/>
</dbReference>
<dbReference type="InterPro" id="IPR020449">
    <property type="entry name" value="Tscrpt_reg_AraC-type_HTH"/>
</dbReference>
<dbReference type="SMART" id="SM00342">
    <property type="entry name" value="HTH_ARAC"/>
    <property type="match status" value="1"/>
</dbReference>
<sequence>MEEPVWTPAAKQTETPDAECLTDAKWSAIVNSDAGQDGRFYYSVSTTRIFCRPSCRSRTPKRENVRVFGSAAAAVAAGYRPCKRCKPDGLRMPDEEWVNAIAESIRAHYPERITLQSLAEEQHVSLFHLQRTFKRIRGATPAEYLIGVRIEAAKGLLRESRYTVAEVGARVGISNAAHFATVFLKTVGRSPSQYRQELATPSNRKAGEDNHD</sequence>
<evidence type="ECO:0000256" key="1">
    <source>
        <dbReference type="ARBA" id="ARBA00001947"/>
    </source>
</evidence>
<evidence type="ECO:0000256" key="3">
    <source>
        <dbReference type="ARBA" id="ARBA00022679"/>
    </source>
</evidence>
<dbReference type="InterPro" id="IPR004026">
    <property type="entry name" value="Ada_DNA_repair_Zn-bd"/>
</dbReference>
<dbReference type="Pfam" id="PF12833">
    <property type="entry name" value="HTH_18"/>
    <property type="match status" value="1"/>
</dbReference>
<feature type="domain" description="HTH araC/xylS-type" evidence="12">
    <location>
        <begin position="99"/>
        <end position="197"/>
    </location>
</feature>
<keyword evidence="2" id="KW-0489">Methyltransferase</keyword>
<name>A0ABW9XLA1_9BACL</name>
<dbReference type="Gene3D" id="1.10.10.60">
    <property type="entry name" value="Homeodomain-like"/>
    <property type="match status" value="2"/>
</dbReference>
<gene>
    <name evidence="13" type="ORF">GT019_05880</name>
</gene>
<dbReference type="EMBL" id="JAAAMV010000002">
    <property type="protein sequence ID" value="NBD23394.1"/>
    <property type="molecule type" value="Genomic_DNA"/>
</dbReference>
<dbReference type="SUPFAM" id="SSF57884">
    <property type="entry name" value="Ada DNA repair protein, N-terminal domain (N-Ada 10)"/>
    <property type="match status" value="1"/>
</dbReference>
<dbReference type="InterPro" id="IPR035451">
    <property type="entry name" value="Ada-like_dom_sf"/>
</dbReference>
<dbReference type="InterPro" id="IPR009057">
    <property type="entry name" value="Homeodomain-like_sf"/>
</dbReference>
<evidence type="ECO:0000256" key="2">
    <source>
        <dbReference type="ARBA" id="ARBA00022603"/>
    </source>
</evidence>
<keyword evidence="7" id="KW-0805">Transcription regulation</keyword>
<evidence type="ECO:0000256" key="7">
    <source>
        <dbReference type="ARBA" id="ARBA00023015"/>
    </source>
</evidence>
<dbReference type="InterPro" id="IPR018060">
    <property type="entry name" value="HTH_AraC"/>
</dbReference>
<proteinExistence type="predicted"/>
<evidence type="ECO:0000256" key="11">
    <source>
        <dbReference type="ARBA" id="ARBA00023204"/>
    </source>
</evidence>
<evidence type="ECO:0000256" key="10">
    <source>
        <dbReference type="ARBA" id="ARBA00023163"/>
    </source>
</evidence>
<keyword evidence="5" id="KW-0227">DNA damage</keyword>
<evidence type="ECO:0000256" key="6">
    <source>
        <dbReference type="ARBA" id="ARBA00022833"/>
    </source>
</evidence>
<organism evidence="13 14">
    <name type="scientific">Paenibacillus glycinis</name>
    <dbReference type="NCBI Taxonomy" id="2697035"/>
    <lineage>
        <taxon>Bacteria</taxon>
        <taxon>Bacillati</taxon>
        <taxon>Bacillota</taxon>
        <taxon>Bacilli</taxon>
        <taxon>Bacillales</taxon>
        <taxon>Paenibacillaceae</taxon>
        <taxon>Paenibacillus</taxon>
    </lineage>
</organism>
<dbReference type="InterPro" id="IPR016220">
    <property type="entry name" value="Me-P-triester_DNA_alkyl-Trfase"/>
</dbReference>
<dbReference type="Pfam" id="PF02805">
    <property type="entry name" value="Ada_Zn_binding"/>
    <property type="match status" value="1"/>
</dbReference>
<protein>
    <submittedName>
        <fullName evidence="13">Helix-turn-helix domain-containing protein</fullName>
    </submittedName>
</protein>
<dbReference type="RefSeq" id="WP_161742149.1">
    <property type="nucleotide sequence ID" value="NZ_JAAAMV010000002.1"/>
</dbReference>
<accession>A0ABW9XLA1</accession>
<comment type="caution">
    <text evidence="13">The sequence shown here is derived from an EMBL/GenBank/DDBJ whole genome shotgun (WGS) entry which is preliminary data.</text>
</comment>
<evidence type="ECO:0000313" key="14">
    <source>
        <dbReference type="Proteomes" id="UP000665561"/>
    </source>
</evidence>
<dbReference type="Gene3D" id="3.40.10.10">
    <property type="entry name" value="DNA Methylphosphotriester Repair Domain"/>
    <property type="match status" value="1"/>
</dbReference>
<keyword evidence="10" id="KW-0804">Transcription</keyword>
<dbReference type="PROSITE" id="PS00041">
    <property type="entry name" value="HTH_ARAC_FAMILY_1"/>
    <property type="match status" value="1"/>
</dbReference>
<comment type="cofactor">
    <cofactor evidence="1">
        <name>Zn(2+)</name>
        <dbReference type="ChEBI" id="CHEBI:29105"/>
    </cofactor>
</comment>